<evidence type="ECO:0000256" key="3">
    <source>
        <dbReference type="ARBA" id="ARBA00023163"/>
    </source>
</evidence>
<evidence type="ECO:0000256" key="5">
    <source>
        <dbReference type="SAM" id="MobiDB-lite"/>
    </source>
</evidence>
<accession>A0A9D4U4K5</accession>
<dbReference type="PROSITE" id="PS50888">
    <property type="entry name" value="BHLH"/>
    <property type="match status" value="1"/>
</dbReference>
<evidence type="ECO:0000256" key="2">
    <source>
        <dbReference type="ARBA" id="ARBA00023125"/>
    </source>
</evidence>
<dbReference type="GO" id="GO:0003700">
    <property type="term" value="F:DNA-binding transcription factor activity"/>
    <property type="evidence" value="ECO:0007669"/>
    <property type="project" value="InterPro"/>
</dbReference>
<dbReference type="PANTHER" id="PTHR46684">
    <property type="entry name" value="TRANSCRIPTION FACTOR FAMA"/>
    <property type="match status" value="1"/>
</dbReference>
<evidence type="ECO:0000313" key="7">
    <source>
        <dbReference type="EMBL" id="KAI5061292.1"/>
    </source>
</evidence>
<evidence type="ECO:0000259" key="6">
    <source>
        <dbReference type="PROSITE" id="PS50888"/>
    </source>
</evidence>
<keyword evidence="1" id="KW-0805">Transcription regulation</keyword>
<dbReference type="SUPFAM" id="SSF47459">
    <property type="entry name" value="HLH, helix-loop-helix DNA-binding domain"/>
    <property type="match status" value="1"/>
</dbReference>
<dbReference type="PANTHER" id="PTHR46684:SF6">
    <property type="entry name" value="TRANSCRIPTION FACTOR FAMA"/>
    <property type="match status" value="1"/>
</dbReference>
<evidence type="ECO:0000256" key="1">
    <source>
        <dbReference type="ARBA" id="ARBA00023015"/>
    </source>
</evidence>
<dbReference type="Proteomes" id="UP000886520">
    <property type="component" value="Chromosome 23"/>
</dbReference>
<dbReference type="GO" id="GO:0045893">
    <property type="term" value="P:positive regulation of DNA-templated transcription"/>
    <property type="evidence" value="ECO:0007669"/>
    <property type="project" value="TreeGrafter"/>
</dbReference>
<keyword evidence="8" id="KW-1185">Reference proteome</keyword>
<dbReference type="SMART" id="SM00353">
    <property type="entry name" value="HLH"/>
    <property type="match status" value="1"/>
</dbReference>
<feature type="region of interest" description="Disordered" evidence="5">
    <location>
        <begin position="183"/>
        <end position="205"/>
    </location>
</feature>
<dbReference type="AlphaFoldDB" id="A0A9D4U4K5"/>
<dbReference type="InterPro" id="IPR036638">
    <property type="entry name" value="HLH_DNA-bd_sf"/>
</dbReference>
<keyword evidence="3" id="KW-0804">Transcription</keyword>
<evidence type="ECO:0000313" key="8">
    <source>
        <dbReference type="Proteomes" id="UP000886520"/>
    </source>
</evidence>
<dbReference type="InterPro" id="IPR044283">
    <property type="entry name" value="FAMA/SPEECHLESS/MUTE-like"/>
</dbReference>
<name>A0A9D4U4K5_ADICA</name>
<dbReference type="CDD" id="cd11448">
    <property type="entry name" value="bHLH_AtFAMA_like"/>
    <property type="match status" value="1"/>
</dbReference>
<dbReference type="InterPro" id="IPR011598">
    <property type="entry name" value="bHLH_dom"/>
</dbReference>
<dbReference type="EMBL" id="JABFUD020000023">
    <property type="protein sequence ID" value="KAI5061292.1"/>
    <property type="molecule type" value="Genomic_DNA"/>
</dbReference>
<dbReference type="OrthoDB" id="1939483at2759"/>
<dbReference type="GO" id="GO:0003677">
    <property type="term" value="F:DNA binding"/>
    <property type="evidence" value="ECO:0007669"/>
    <property type="project" value="UniProtKB-KW"/>
</dbReference>
<proteinExistence type="predicted"/>
<gene>
    <name evidence="7" type="ORF">GOP47_0023797</name>
</gene>
<dbReference type="FunFam" id="4.10.280.10:FF:000050">
    <property type="entry name" value="Basic helix-loop-helix transcription factor"/>
    <property type="match status" value="1"/>
</dbReference>
<dbReference type="GO" id="GO:0010052">
    <property type="term" value="P:guard cell differentiation"/>
    <property type="evidence" value="ECO:0007669"/>
    <property type="project" value="InterPro"/>
</dbReference>
<keyword evidence="4" id="KW-0539">Nucleus</keyword>
<protein>
    <recommendedName>
        <fullName evidence="6">BHLH domain-containing protein</fullName>
    </recommendedName>
</protein>
<feature type="compositionally biased region" description="Basic and acidic residues" evidence="5">
    <location>
        <begin position="192"/>
        <end position="203"/>
    </location>
</feature>
<organism evidence="7 8">
    <name type="scientific">Adiantum capillus-veneris</name>
    <name type="common">Maidenhair fern</name>
    <dbReference type="NCBI Taxonomy" id="13818"/>
    <lineage>
        <taxon>Eukaryota</taxon>
        <taxon>Viridiplantae</taxon>
        <taxon>Streptophyta</taxon>
        <taxon>Embryophyta</taxon>
        <taxon>Tracheophyta</taxon>
        <taxon>Polypodiopsida</taxon>
        <taxon>Polypodiidae</taxon>
        <taxon>Polypodiales</taxon>
        <taxon>Pteridineae</taxon>
        <taxon>Pteridaceae</taxon>
        <taxon>Vittarioideae</taxon>
        <taxon>Adiantum</taxon>
    </lineage>
</organism>
<dbReference type="Gene3D" id="4.10.280.10">
    <property type="entry name" value="Helix-loop-helix DNA-binding domain"/>
    <property type="match status" value="1"/>
</dbReference>
<reference evidence="7" key="1">
    <citation type="submission" date="2021-01" db="EMBL/GenBank/DDBJ databases">
        <title>Adiantum capillus-veneris genome.</title>
        <authorList>
            <person name="Fang Y."/>
            <person name="Liao Q."/>
        </authorList>
    </citation>
    <scope>NUCLEOTIDE SEQUENCE</scope>
    <source>
        <strain evidence="7">H3</strain>
        <tissue evidence="7">Leaf</tissue>
    </source>
</reference>
<sequence>MDGCVKGIGLGVWIITLQGIGMSAVEFDVALLWVASGKVYAWGSGRPSWWLERPSLGCHGLLLGGSSFVFFFTGAERGTGQGAACRLNHCTGHFHHLHPQQPQLHQQPAAFPAILLCEIVRIIVRISLVQLLPSCSSEDSSSNYNACSIILSMDCQHLDLQSATKTTNGASLHLTSNINKDSTSCVSSNVDDDQKGEEMEDNTHSGTLQGSVIFDMLSAMQFNSHSTAAKSTLHQSEEQTSANYLHTINGAPSKAYRDGSLPWNINLYNSNEASQDHMESGYLSIKDNMQPVLSAHPTGFDPISSFLKLPVLADPTKLELADQRLLSSYSSFINSYKEDQYGPIASTLGNNWFNSLQLENIRPGCSLVANEDMEDESHIVHFLDHSNEQNVSQAGANLEMKLNNGGGLIHAQEGGLSSEKDNLSTLNMFSNYHNEEQLLYAINEGGDTQRIHGDTMMDRNMQMIMMGYNENARTTEEHGVIKGSTSSSIMGTNIPIKAGRRRGVRGSIKNSEERESQRMTHIAVERNRRRQMNEHLRVLRALMPPSYIQRGDQASIIGGAIEFVKELEQLLQCLESQKRRRMMANPTSTPQPLGYGYTSDNQLVHHQQQQDPSLVQQLDIQEGVLETAVQLHEEVAQAKCAMVDIEVKVVERSEALIKILSQRRPRQLLHTIIALQDHLQFSILHTNVTTIDNTVLYSFTVKINNDRDYSANAIASSMHELFMEIISKIPMKCS</sequence>
<keyword evidence="2" id="KW-0238">DNA-binding</keyword>
<dbReference type="GO" id="GO:0046983">
    <property type="term" value="F:protein dimerization activity"/>
    <property type="evidence" value="ECO:0007669"/>
    <property type="project" value="InterPro"/>
</dbReference>
<dbReference type="Pfam" id="PF00010">
    <property type="entry name" value="HLH"/>
    <property type="match status" value="1"/>
</dbReference>
<comment type="caution">
    <text evidence="7">The sequence shown here is derived from an EMBL/GenBank/DDBJ whole genome shotgun (WGS) entry which is preliminary data.</text>
</comment>
<feature type="domain" description="BHLH" evidence="6">
    <location>
        <begin position="516"/>
        <end position="567"/>
    </location>
</feature>
<dbReference type="GO" id="GO:0005634">
    <property type="term" value="C:nucleus"/>
    <property type="evidence" value="ECO:0007669"/>
    <property type="project" value="TreeGrafter"/>
</dbReference>
<evidence type="ECO:0000256" key="4">
    <source>
        <dbReference type="ARBA" id="ARBA00023242"/>
    </source>
</evidence>